<evidence type="ECO:0000313" key="3">
    <source>
        <dbReference type="Proteomes" id="UP001152300"/>
    </source>
</evidence>
<sequence length="101" mass="11342">MSLSRRLPASNVLMLDEASMLIARLTLIMIYITTIASWSIILDILVVFAGPKGTGRSAQIYTALAWWHTSVFGMSMLGILCFEDMARRSKKYENAREVLGR</sequence>
<proteinExistence type="predicted"/>
<gene>
    <name evidence="2" type="ORF">OCU04_004217</name>
</gene>
<keyword evidence="3" id="KW-1185">Reference proteome</keyword>
<evidence type="ECO:0000256" key="1">
    <source>
        <dbReference type="SAM" id="Phobius"/>
    </source>
</evidence>
<accession>A0A9X0AQD2</accession>
<name>A0A9X0AQD2_9HELO</name>
<keyword evidence="1" id="KW-0472">Membrane</keyword>
<reference evidence="2" key="1">
    <citation type="submission" date="2022-11" db="EMBL/GenBank/DDBJ databases">
        <title>Genome Resource of Sclerotinia nivalis Strain SnTB1, a Plant Pathogen Isolated from American Ginseng.</title>
        <authorList>
            <person name="Fan S."/>
        </authorList>
    </citation>
    <scope>NUCLEOTIDE SEQUENCE</scope>
    <source>
        <strain evidence="2">SnTB1</strain>
    </source>
</reference>
<dbReference type="AlphaFoldDB" id="A0A9X0AQD2"/>
<keyword evidence="1" id="KW-0812">Transmembrane</keyword>
<organism evidence="2 3">
    <name type="scientific">Sclerotinia nivalis</name>
    <dbReference type="NCBI Taxonomy" id="352851"/>
    <lineage>
        <taxon>Eukaryota</taxon>
        <taxon>Fungi</taxon>
        <taxon>Dikarya</taxon>
        <taxon>Ascomycota</taxon>
        <taxon>Pezizomycotina</taxon>
        <taxon>Leotiomycetes</taxon>
        <taxon>Helotiales</taxon>
        <taxon>Sclerotiniaceae</taxon>
        <taxon>Sclerotinia</taxon>
    </lineage>
</organism>
<keyword evidence="1" id="KW-1133">Transmembrane helix</keyword>
<protein>
    <submittedName>
        <fullName evidence="2">Uncharacterized protein</fullName>
    </submittedName>
</protein>
<dbReference type="EMBL" id="JAPEIS010000004">
    <property type="protein sequence ID" value="KAJ8066835.1"/>
    <property type="molecule type" value="Genomic_DNA"/>
</dbReference>
<dbReference type="Proteomes" id="UP001152300">
    <property type="component" value="Unassembled WGS sequence"/>
</dbReference>
<comment type="caution">
    <text evidence="2">The sequence shown here is derived from an EMBL/GenBank/DDBJ whole genome shotgun (WGS) entry which is preliminary data.</text>
</comment>
<feature type="transmembrane region" description="Helical" evidence="1">
    <location>
        <begin position="60"/>
        <end position="82"/>
    </location>
</feature>
<evidence type="ECO:0000313" key="2">
    <source>
        <dbReference type="EMBL" id="KAJ8066835.1"/>
    </source>
</evidence>
<feature type="transmembrane region" description="Helical" evidence="1">
    <location>
        <begin position="21"/>
        <end position="48"/>
    </location>
</feature>